<dbReference type="PROSITE" id="PS51257">
    <property type="entry name" value="PROKAR_LIPOPROTEIN"/>
    <property type="match status" value="1"/>
</dbReference>
<dbReference type="AlphaFoldDB" id="A0A068NZ68"/>
<evidence type="ECO:0000256" key="1">
    <source>
        <dbReference type="ARBA" id="ARBA00010928"/>
    </source>
</evidence>
<protein>
    <submittedName>
        <fullName evidence="4">Uncharacterized protein</fullName>
    </submittedName>
</protein>
<reference evidence="4 5" key="1">
    <citation type="journal article" date="2014" name="PLoS ONE">
        <title>The first complete genome sequence of the class fimbriimonadia in the phylum armatimonadetes.</title>
        <authorList>
            <person name="Hu Z.Y."/>
            <person name="Wang Y.Z."/>
            <person name="Im W.T."/>
            <person name="Wang S.Y."/>
            <person name="Zhao G.P."/>
            <person name="Zheng H.J."/>
            <person name="Quan Z.X."/>
        </authorList>
    </citation>
    <scope>NUCLEOTIDE SEQUENCE [LARGE SCALE GENOMIC DNA]</scope>
    <source>
        <strain evidence="4">Gsoil 348</strain>
    </source>
</reference>
<comment type="similarity">
    <text evidence="1">Belongs to the Gfo/Idh/MocA family.</text>
</comment>
<dbReference type="KEGG" id="fgi:OP10G_4681"/>
<accession>A0A068NZ68</accession>
<evidence type="ECO:0000259" key="3">
    <source>
        <dbReference type="Pfam" id="PF02894"/>
    </source>
</evidence>
<proteinExistence type="inferred from homology"/>
<dbReference type="InterPro" id="IPR036291">
    <property type="entry name" value="NAD(P)-bd_dom_sf"/>
</dbReference>
<dbReference type="EMBL" id="CP007139">
    <property type="protein sequence ID" value="AIE88049.1"/>
    <property type="molecule type" value="Genomic_DNA"/>
</dbReference>
<dbReference type="Pfam" id="PF01408">
    <property type="entry name" value="GFO_IDH_MocA"/>
    <property type="match status" value="1"/>
</dbReference>
<dbReference type="InterPro" id="IPR000683">
    <property type="entry name" value="Gfo/Idh/MocA-like_OxRdtase_N"/>
</dbReference>
<dbReference type="Proteomes" id="UP000027982">
    <property type="component" value="Chromosome"/>
</dbReference>
<dbReference type="Gene3D" id="3.30.360.10">
    <property type="entry name" value="Dihydrodipicolinate Reductase, domain 2"/>
    <property type="match status" value="1"/>
</dbReference>
<dbReference type="Pfam" id="PF02894">
    <property type="entry name" value="GFO_IDH_MocA_C"/>
    <property type="match status" value="1"/>
</dbReference>
<dbReference type="STRING" id="661478.OP10G_4681"/>
<dbReference type="SUPFAM" id="SSF51735">
    <property type="entry name" value="NAD(P)-binding Rossmann-fold domains"/>
    <property type="match status" value="1"/>
</dbReference>
<organism evidence="4 5">
    <name type="scientific">Fimbriimonas ginsengisoli Gsoil 348</name>
    <dbReference type="NCBI Taxonomy" id="661478"/>
    <lineage>
        <taxon>Bacteria</taxon>
        <taxon>Bacillati</taxon>
        <taxon>Armatimonadota</taxon>
        <taxon>Fimbriimonadia</taxon>
        <taxon>Fimbriimonadales</taxon>
        <taxon>Fimbriimonadaceae</taxon>
        <taxon>Fimbriimonas</taxon>
    </lineage>
</organism>
<sequence length="358" mass="38968">MADKLKIGIIGSGGIAQGCHMRGYASIPDLCEIVACCDVNPDTAKAAAEKFGVKKTYTDYQEMLEKEKPDAVSVATPNKYHKQPTVDALNAGVHVLCEKPLGMNADECREMCAAARDNKKILQVGLQSRFNGPSKWLKTYIDAGNMGDIYFARAQALRRRGVPGWGVFINKELQGGGPLIDIGVHILDLTLFLMGYPKPVSASGKTWDQLGKNPELWNAWGDYDREKFTVEDFAVGLIKFDNGAVVSLESSFMGNGPDPFETQLYGTKAGAIISPYADRNEGIRIFTEQNRLLMDIKPGNVPNVESAHTAEVQAFVDAILNDKPSPVPGENGLILNAIFDAIYKSSATGDEQKVDVSF</sequence>
<dbReference type="InterPro" id="IPR004104">
    <property type="entry name" value="Gfo/Idh/MocA-like_OxRdtase_C"/>
</dbReference>
<dbReference type="eggNOG" id="COG0673">
    <property type="taxonomic scope" value="Bacteria"/>
</dbReference>
<evidence type="ECO:0000313" key="4">
    <source>
        <dbReference type="EMBL" id="AIE88049.1"/>
    </source>
</evidence>
<dbReference type="GO" id="GO:0000166">
    <property type="term" value="F:nucleotide binding"/>
    <property type="evidence" value="ECO:0007669"/>
    <property type="project" value="InterPro"/>
</dbReference>
<dbReference type="OrthoDB" id="9815825at2"/>
<dbReference type="InterPro" id="IPR052515">
    <property type="entry name" value="Gfo/Idh/MocA_Oxidoreductase"/>
</dbReference>
<dbReference type="Gene3D" id="3.40.50.720">
    <property type="entry name" value="NAD(P)-binding Rossmann-like Domain"/>
    <property type="match status" value="1"/>
</dbReference>
<dbReference type="PANTHER" id="PTHR43249:SF1">
    <property type="entry name" value="D-GLUCOSIDE 3-DEHYDROGENASE"/>
    <property type="match status" value="1"/>
</dbReference>
<feature type="domain" description="Gfo/Idh/MocA-like oxidoreductase C-terminal" evidence="3">
    <location>
        <begin position="139"/>
        <end position="353"/>
    </location>
</feature>
<dbReference type="HOGENOM" id="CLU_023194_1_4_0"/>
<evidence type="ECO:0000313" key="5">
    <source>
        <dbReference type="Proteomes" id="UP000027982"/>
    </source>
</evidence>
<keyword evidence="5" id="KW-1185">Reference proteome</keyword>
<name>A0A068NZ68_FIMGI</name>
<evidence type="ECO:0000259" key="2">
    <source>
        <dbReference type="Pfam" id="PF01408"/>
    </source>
</evidence>
<feature type="domain" description="Gfo/Idh/MocA-like oxidoreductase N-terminal" evidence="2">
    <location>
        <begin position="5"/>
        <end position="125"/>
    </location>
</feature>
<dbReference type="SUPFAM" id="SSF55347">
    <property type="entry name" value="Glyceraldehyde-3-phosphate dehydrogenase-like, C-terminal domain"/>
    <property type="match status" value="1"/>
</dbReference>
<dbReference type="PANTHER" id="PTHR43249">
    <property type="entry name" value="UDP-N-ACETYL-2-AMINO-2-DEOXY-D-GLUCURONATE OXIDASE"/>
    <property type="match status" value="1"/>
</dbReference>
<gene>
    <name evidence="4" type="ORF">OP10G_4681</name>
</gene>
<dbReference type="RefSeq" id="WP_025228081.1">
    <property type="nucleotide sequence ID" value="NZ_CP007139.1"/>
</dbReference>